<dbReference type="Proteomes" id="UP001519460">
    <property type="component" value="Unassembled WGS sequence"/>
</dbReference>
<dbReference type="EMBL" id="JACVVK020000322">
    <property type="protein sequence ID" value="KAK7478563.1"/>
    <property type="molecule type" value="Genomic_DNA"/>
</dbReference>
<organism evidence="2 3">
    <name type="scientific">Batillaria attramentaria</name>
    <dbReference type="NCBI Taxonomy" id="370345"/>
    <lineage>
        <taxon>Eukaryota</taxon>
        <taxon>Metazoa</taxon>
        <taxon>Spiralia</taxon>
        <taxon>Lophotrochozoa</taxon>
        <taxon>Mollusca</taxon>
        <taxon>Gastropoda</taxon>
        <taxon>Caenogastropoda</taxon>
        <taxon>Sorbeoconcha</taxon>
        <taxon>Cerithioidea</taxon>
        <taxon>Batillariidae</taxon>
        <taxon>Batillaria</taxon>
    </lineage>
</organism>
<evidence type="ECO:0000313" key="3">
    <source>
        <dbReference type="Proteomes" id="UP001519460"/>
    </source>
</evidence>
<evidence type="ECO:0000256" key="1">
    <source>
        <dbReference type="SAM" id="MobiDB-lite"/>
    </source>
</evidence>
<comment type="caution">
    <text evidence="2">The sequence shown here is derived from an EMBL/GenBank/DDBJ whole genome shotgun (WGS) entry which is preliminary data.</text>
</comment>
<gene>
    <name evidence="2" type="ORF">BaRGS_00030162</name>
</gene>
<keyword evidence="3" id="KW-1185">Reference proteome</keyword>
<feature type="region of interest" description="Disordered" evidence="1">
    <location>
        <begin position="51"/>
        <end position="73"/>
    </location>
</feature>
<sequence length="73" mass="8096">MSAHSRASSKTFIDSAPSDARVRDCLNEYALMLHEWHGDIAPTIRLRNGFTSRDQRTSNYRDGNGGLKASVVS</sequence>
<evidence type="ECO:0000313" key="2">
    <source>
        <dbReference type="EMBL" id="KAK7478563.1"/>
    </source>
</evidence>
<protein>
    <submittedName>
        <fullName evidence="2">Uncharacterized protein</fullName>
    </submittedName>
</protein>
<name>A0ABD0JUH2_9CAEN</name>
<reference evidence="2 3" key="1">
    <citation type="journal article" date="2023" name="Sci. Data">
        <title>Genome assembly of the Korean intertidal mud-creeper Batillaria attramentaria.</title>
        <authorList>
            <person name="Patra A.K."/>
            <person name="Ho P.T."/>
            <person name="Jun S."/>
            <person name="Lee S.J."/>
            <person name="Kim Y."/>
            <person name="Won Y.J."/>
        </authorList>
    </citation>
    <scope>NUCLEOTIDE SEQUENCE [LARGE SCALE GENOMIC DNA]</scope>
    <source>
        <strain evidence="2">Wonlab-2016</strain>
    </source>
</reference>
<accession>A0ABD0JUH2</accession>
<proteinExistence type="predicted"/>
<dbReference type="AlphaFoldDB" id="A0ABD0JUH2"/>
<feature type="compositionally biased region" description="Polar residues" evidence="1">
    <location>
        <begin position="51"/>
        <end position="61"/>
    </location>
</feature>